<keyword evidence="2" id="KW-1185">Reference proteome</keyword>
<name>A0ABR1VED4_9PEZI</name>
<proteinExistence type="predicted"/>
<comment type="caution">
    <text evidence="1">The sequence shown here is derived from an EMBL/GenBank/DDBJ whole genome shotgun (WGS) entry which is preliminary data.</text>
</comment>
<organism evidence="1 2">
    <name type="scientific">Apiospora phragmitis</name>
    <dbReference type="NCBI Taxonomy" id="2905665"/>
    <lineage>
        <taxon>Eukaryota</taxon>
        <taxon>Fungi</taxon>
        <taxon>Dikarya</taxon>
        <taxon>Ascomycota</taxon>
        <taxon>Pezizomycotina</taxon>
        <taxon>Sordariomycetes</taxon>
        <taxon>Xylariomycetidae</taxon>
        <taxon>Amphisphaeriales</taxon>
        <taxon>Apiosporaceae</taxon>
        <taxon>Apiospora</taxon>
    </lineage>
</organism>
<dbReference type="EMBL" id="JAQQWL010000006">
    <property type="protein sequence ID" value="KAK8069581.1"/>
    <property type="molecule type" value="Genomic_DNA"/>
</dbReference>
<protein>
    <recommendedName>
        <fullName evidence="3">F-box domain-containing protein</fullName>
    </recommendedName>
</protein>
<dbReference type="Proteomes" id="UP001480595">
    <property type="component" value="Unassembled WGS sequence"/>
</dbReference>
<gene>
    <name evidence="1" type="ORF">PG994_006197</name>
</gene>
<evidence type="ECO:0008006" key="3">
    <source>
        <dbReference type="Google" id="ProtNLM"/>
    </source>
</evidence>
<evidence type="ECO:0000313" key="2">
    <source>
        <dbReference type="Proteomes" id="UP001480595"/>
    </source>
</evidence>
<evidence type="ECO:0000313" key="1">
    <source>
        <dbReference type="EMBL" id="KAK8069581.1"/>
    </source>
</evidence>
<sequence>MALISKLPVELVIEIVNEVIESRVSLIENEPVIVNVADLRSLSLACRNFRGVVKELLFRWNKKHGHSSAFVWAIKNGRIDTLEDCRAFGLDPLSPGSHHHDQWLEPPSDEPPLCCQTPIGLAIRHRKFAVVK</sequence>
<dbReference type="RefSeq" id="XP_066716875.1">
    <property type="nucleotide sequence ID" value="XM_066857606.1"/>
</dbReference>
<accession>A0ABR1VED4</accession>
<dbReference type="GeneID" id="92090669"/>
<reference evidence="1 2" key="1">
    <citation type="submission" date="2023-01" db="EMBL/GenBank/DDBJ databases">
        <title>Analysis of 21 Apiospora genomes using comparative genomics revels a genus with tremendous synthesis potential of carbohydrate active enzymes and secondary metabolites.</title>
        <authorList>
            <person name="Sorensen T."/>
        </authorList>
    </citation>
    <scope>NUCLEOTIDE SEQUENCE [LARGE SCALE GENOMIC DNA]</scope>
    <source>
        <strain evidence="1 2">CBS 135458</strain>
    </source>
</reference>